<feature type="signal peptide" evidence="2">
    <location>
        <begin position="1"/>
        <end position="26"/>
    </location>
</feature>
<dbReference type="PANTHER" id="PTHR31126:SF1">
    <property type="entry name" value="TYROSINE SPECIFIC PROTEIN PHOSPHATASES DOMAIN-CONTAINING PROTEIN"/>
    <property type="match status" value="1"/>
</dbReference>
<name>A0ABN6QYE3_STRNI</name>
<protein>
    <submittedName>
        <fullName evidence="3">Protein-tyrosine-phosphatase</fullName>
    </submittedName>
</protein>
<accession>A0ABN6QYE3</accession>
<comment type="similarity">
    <text evidence="1">Belongs to the protein-tyrosine phosphatase family.</text>
</comment>
<evidence type="ECO:0000256" key="2">
    <source>
        <dbReference type="SAM" id="SignalP"/>
    </source>
</evidence>
<sequence>MRTTPVRLTAAAVASVLTLGVLPAWAVADTPAQPPGVTAPQHERSADTVHRIALQGAVNVRDLGGYRTGLGQHVRYGQVFRADGLGKLTDADVAKLSALHLRTVVDFRVPLEVQREGADRLPAGLSATSRSVNDLGLYEKTMAAIGTKDPAKQQELLGDGKAEELMRSIYRNFVTTKENRERFAQTLRDIADHDQSPLLYHCTSGKDRTGWLSYLLLRAVGVPDRTATGDYLLSNELRAEADRNTREALKNAGLMQNPDLLIPLQEVREDYLRAALHQAEQDYGSLDGYLRKGLGLDTATLVKLSARLVR</sequence>
<evidence type="ECO:0000313" key="3">
    <source>
        <dbReference type="EMBL" id="BDM69641.1"/>
    </source>
</evidence>
<dbReference type="RefSeq" id="WP_261953517.1">
    <property type="nucleotide sequence ID" value="NZ_AP026073.1"/>
</dbReference>
<organism evidence="3 4">
    <name type="scientific">Streptomyces nigrescens</name>
    <dbReference type="NCBI Taxonomy" id="1920"/>
    <lineage>
        <taxon>Bacteria</taxon>
        <taxon>Bacillati</taxon>
        <taxon>Actinomycetota</taxon>
        <taxon>Actinomycetes</taxon>
        <taxon>Kitasatosporales</taxon>
        <taxon>Streptomycetaceae</taxon>
        <taxon>Streptomyces</taxon>
    </lineage>
</organism>
<reference evidence="3" key="1">
    <citation type="submission" date="2022-06" db="EMBL/GenBank/DDBJ databases">
        <title>Complete genome sequence of Streptomyces nigrescens HEK616.</title>
        <authorList>
            <person name="Asamizu S."/>
            <person name="Onaka H."/>
        </authorList>
    </citation>
    <scope>NUCLEOTIDE SEQUENCE</scope>
    <source>
        <strain evidence="3">HEK616</strain>
    </source>
</reference>
<dbReference type="InterPro" id="IPR029021">
    <property type="entry name" value="Prot-tyrosine_phosphatase-like"/>
</dbReference>
<dbReference type="SUPFAM" id="SSF52799">
    <property type="entry name" value="(Phosphotyrosine protein) phosphatases II"/>
    <property type="match status" value="1"/>
</dbReference>
<feature type="chain" id="PRO_5045194104" evidence="2">
    <location>
        <begin position="27"/>
        <end position="310"/>
    </location>
</feature>
<dbReference type="EMBL" id="AP026073">
    <property type="protein sequence ID" value="BDM69641.1"/>
    <property type="molecule type" value="Genomic_DNA"/>
</dbReference>
<proteinExistence type="inferred from homology"/>
<gene>
    <name evidence="3" type="ORF">HEK616_31280</name>
</gene>
<evidence type="ECO:0000313" key="4">
    <source>
        <dbReference type="Proteomes" id="UP001059597"/>
    </source>
</evidence>
<dbReference type="Proteomes" id="UP001059597">
    <property type="component" value="Chromosome"/>
</dbReference>
<keyword evidence="2" id="KW-0732">Signal</keyword>
<dbReference type="Pfam" id="PF13350">
    <property type="entry name" value="Y_phosphatase3"/>
    <property type="match status" value="1"/>
</dbReference>
<dbReference type="InterPro" id="IPR026893">
    <property type="entry name" value="Tyr/Ser_Pase_IphP-type"/>
</dbReference>
<keyword evidence="4" id="KW-1185">Reference proteome</keyword>
<dbReference type="Gene3D" id="3.90.190.10">
    <property type="entry name" value="Protein tyrosine phosphatase superfamily"/>
    <property type="match status" value="1"/>
</dbReference>
<evidence type="ECO:0000256" key="1">
    <source>
        <dbReference type="ARBA" id="ARBA00009580"/>
    </source>
</evidence>
<dbReference type="PANTHER" id="PTHR31126">
    <property type="entry name" value="TYROSINE-PROTEIN PHOSPHATASE"/>
    <property type="match status" value="1"/>
</dbReference>